<dbReference type="PANTHER" id="PTHR30461">
    <property type="entry name" value="DNA-INVERTASE FROM LAMBDOID PROPHAGE"/>
    <property type="match status" value="1"/>
</dbReference>
<dbReference type="AlphaFoldDB" id="A0A7Y6NQV6"/>
<dbReference type="EMBL" id="JABWMJ010000009">
    <property type="protein sequence ID" value="NUZ07677.1"/>
    <property type="molecule type" value="Genomic_DNA"/>
</dbReference>
<dbReference type="SUPFAM" id="SSF53041">
    <property type="entry name" value="Resolvase-like"/>
    <property type="match status" value="1"/>
</dbReference>
<protein>
    <submittedName>
        <fullName evidence="3">Recombinase family protein</fullName>
    </submittedName>
</protein>
<accession>A0A7Y6NQV6</accession>
<dbReference type="InterPro" id="IPR011109">
    <property type="entry name" value="DNA_bind_recombinase_dom"/>
</dbReference>
<dbReference type="Proteomes" id="UP000529637">
    <property type="component" value="Unassembled WGS sequence"/>
</dbReference>
<evidence type="ECO:0000259" key="2">
    <source>
        <dbReference type="PROSITE" id="PS51736"/>
    </source>
</evidence>
<dbReference type="GO" id="GO:0003677">
    <property type="term" value="F:DNA binding"/>
    <property type="evidence" value="ECO:0007669"/>
    <property type="project" value="InterPro"/>
</dbReference>
<proteinExistence type="predicted"/>
<evidence type="ECO:0000313" key="4">
    <source>
        <dbReference type="Proteomes" id="UP000529637"/>
    </source>
</evidence>
<dbReference type="GO" id="GO:0000150">
    <property type="term" value="F:DNA strand exchange activity"/>
    <property type="evidence" value="ECO:0007669"/>
    <property type="project" value="InterPro"/>
</dbReference>
<organism evidence="3 4">
    <name type="scientific">Piscinibacter koreensis</name>
    <dbReference type="NCBI Taxonomy" id="2742824"/>
    <lineage>
        <taxon>Bacteria</taxon>
        <taxon>Pseudomonadati</taxon>
        <taxon>Pseudomonadota</taxon>
        <taxon>Betaproteobacteria</taxon>
        <taxon>Burkholderiales</taxon>
        <taxon>Sphaerotilaceae</taxon>
        <taxon>Piscinibacter</taxon>
    </lineage>
</organism>
<sequence>MNPSAHHAAQYVRMSIDKQDLSPAVQKEAIAAYAAARNLQIVATYEDEGRSGVHLKNRPGLMTLLRDVTEANQFSTVLVYDVSRWGRFQDTDAAAYYEYYCRLHGAEVVYVAEMFGPEVNPITAMLKSMRRAMAAEYSRDLANKSRAGQAQVITRGFQMGALPPLGYRRCSVSADGRRRVMLEAGQRKIAATDRIEWVLASTEEVELVKRICALYAHTCLSFADIARLGAIEGWRDHQGRALTGRGIATLVRNEALVGNFVWGRTGHKGRIVNCGPSRGDGTVPRVLDDHTWAQIQRRTHLELSRKQTDEQILRNLETALKRSPLLVTRDLRAQGLPGKATLRDRLGGLRECMRRVGQDPTELSRAISERTCERKADASAFGTALAERLKEAGHTVAYDGRLHVLMLPELKMRLRLLYSTLSPVGRVWRLRVDRLSRDVDLDLVVRMEARLRAIDFFLAPSPDVVVGFPPWLTEQVPIELTRFWCDSPEQLLDRISSLRQLRTAHGLDEATKTNPDMSQPAQATNTKDL</sequence>
<dbReference type="CDD" id="cd00338">
    <property type="entry name" value="Ser_Recombinase"/>
    <property type="match status" value="1"/>
</dbReference>
<gene>
    <name evidence="3" type="ORF">HQN59_18085</name>
</gene>
<dbReference type="Gene3D" id="3.40.50.1390">
    <property type="entry name" value="Resolvase, N-terminal catalytic domain"/>
    <property type="match status" value="1"/>
</dbReference>
<comment type="caution">
    <text evidence="3">The sequence shown here is derived from an EMBL/GenBank/DDBJ whole genome shotgun (WGS) entry which is preliminary data.</text>
</comment>
<dbReference type="InterPro" id="IPR036162">
    <property type="entry name" value="Resolvase-like_N_sf"/>
</dbReference>
<dbReference type="Pfam" id="PF07508">
    <property type="entry name" value="Recombinase"/>
    <property type="match status" value="1"/>
</dbReference>
<evidence type="ECO:0000256" key="1">
    <source>
        <dbReference type="SAM" id="MobiDB-lite"/>
    </source>
</evidence>
<name>A0A7Y6NQV6_9BURK</name>
<keyword evidence="4" id="KW-1185">Reference proteome</keyword>
<feature type="domain" description="Resolvase/invertase-type recombinase catalytic" evidence="2">
    <location>
        <begin position="7"/>
        <end position="156"/>
    </location>
</feature>
<dbReference type="PROSITE" id="PS51736">
    <property type="entry name" value="RECOMBINASES_3"/>
    <property type="match status" value="1"/>
</dbReference>
<dbReference type="RefSeq" id="WP_176070529.1">
    <property type="nucleotide sequence ID" value="NZ_JABWMJ010000009.1"/>
</dbReference>
<reference evidence="3 4" key="1">
    <citation type="submission" date="2020-06" db="EMBL/GenBank/DDBJ databases">
        <title>Schlegella sp. ID0723 isolated from air conditioner.</title>
        <authorList>
            <person name="Kim D.Y."/>
            <person name="Kim D.-U."/>
        </authorList>
    </citation>
    <scope>NUCLEOTIDE SEQUENCE [LARGE SCALE GENOMIC DNA]</scope>
    <source>
        <strain evidence="3 4">ID0723</strain>
    </source>
</reference>
<dbReference type="Gene3D" id="3.90.1750.20">
    <property type="entry name" value="Putative Large Serine Recombinase, Chain B, Domain 2"/>
    <property type="match status" value="1"/>
</dbReference>
<dbReference type="InterPro" id="IPR038109">
    <property type="entry name" value="DNA_bind_recomb_sf"/>
</dbReference>
<dbReference type="InterPro" id="IPR006119">
    <property type="entry name" value="Resolv_N"/>
</dbReference>
<feature type="compositionally biased region" description="Polar residues" evidence="1">
    <location>
        <begin position="512"/>
        <end position="529"/>
    </location>
</feature>
<dbReference type="InterPro" id="IPR050639">
    <property type="entry name" value="SSR_resolvase"/>
</dbReference>
<dbReference type="SMART" id="SM00857">
    <property type="entry name" value="Resolvase"/>
    <property type="match status" value="1"/>
</dbReference>
<dbReference type="Pfam" id="PF00239">
    <property type="entry name" value="Resolvase"/>
    <property type="match status" value="1"/>
</dbReference>
<evidence type="ECO:0000313" key="3">
    <source>
        <dbReference type="EMBL" id="NUZ07677.1"/>
    </source>
</evidence>
<feature type="region of interest" description="Disordered" evidence="1">
    <location>
        <begin position="506"/>
        <end position="529"/>
    </location>
</feature>
<dbReference type="PANTHER" id="PTHR30461:SF23">
    <property type="entry name" value="DNA RECOMBINASE-RELATED"/>
    <property type="match status" value="1"/>
</dbReference>